<dbReference type="InterPro" id="IPR020057">
    <property type="entry name" value="Ribosomal_bL25_b-dom"/>
</dbReference>
<dbReference type="NCBIfam" id="TIGR00731">
    <property type="entry name" value="bL25_bact_ctc"/>
    <property type="match status" value="1"/>
</dbReference>
<dbReference type="InterPro" id="IPR037121">
    <property type="entry name" value="Ribosomal_bL25_C"/>
</dbReference>
<keyword evidence="1 5" id="KW-0699">rRNA-binding</keyword>
<proteinExistence type="inferred from homology"/>
<dbReference type="InterPro" id="IPR011035">
    <property type="entry name" value="Ribosomal_bL25/Gln-tRNA_synth"/>
</dbReference>
<dbReference type="Gene3D" id="2.170.120.20">
    <property type="entry name" value="Ribosomal protein L25, beta domain"/>
    <property type="match status" value="1"/>
</dbReference>
<keyword evidence="4 5" id="KW-0687">Ribonucleoprotein</keyword>
<dbReference type="Gene3D" id="2.40.240.10">
    <property type="entry name" value="Ribosomal Protein L25, Chain P"/>
    <property type="match status" value="1"/>
</dbReference>
<dbReference type="Pfam" id="PF14693">
    <property type="entry name" value="Ribosomal_TL5_C"/>
    <property type="match status" value="1"/>
</dbReference>
<dbReference type="PANTHER" id="PTHR33284:SF1">
    <property type="entry name" value="RIBOSOMAL PROTEIN L25_GLN-TRNA SYNTHETASE, ANTI-CODON-BINDING DOMAIN-CONTAINING PROTEIN"/>
    <property type="match status" value="1"/>
</dbReference>
<dbReference type="EMBL" id="QFRJ01000013">
    <property type="protein sequence ID" value="PWH82964.1"/>
    <property type="molecule type" value="Genomic_DNA"/>
</dbReference>
<dbReference type="HAMAP" id="MF_01334">
    <property type="entry name" value="Ribosomal_bL25_CTC"/>
    <property type="match status" value="1"/>
</dbReference>
<dbReference type="CDD" id="cd00495">
    <property type="entry name" value="Ribosomal_L25_TL5_CTC"/>
    <property type="match status" value="1"/>
</dbReference>
<sequence>MKIVQLSGSLRANVGKKATKAVRKEGGVPCVLYGSGEQTCFSVRSVDMEKLIFSPDVYQIELDIDGTKKMAIIQAKQMHPLTDKPTHVDFLELADDRPVKVGIPIRVTGRSKGVMNGGRLMTIFRTLKVEGLPKDLPDFVEIDITPLRIGQSIRVRDIEIPGVKTLENESAVVVSVKMSRGAVDVDDDEEEGAEDAAEATEE</sequence>
<evidence type="ECO:0000256" key="3">
    <source>
        <dbReference type="ARBA" id="ARBA00022980"/>
    </source>
</evidence>
<dbReference type="GO" id="GO:0003735">
    <property type="term" value="F:structural constituent of ribosome"/>
    <property type="evidence" value="ECO:0007669"/>
    <property type="project" value="InterPro"/>
</dbReference>
<name>A0A2U2X5D8_9FLAO</name>
<dbReference type="RefSeq" id="WP_109360404.1">
    <property type="nucleotide sequence ID" value="NZ_QFRJ01000013.1"/>
</dbReference>
<dbReference type="InterPro" id="IPR020930">
    <property type="entry name" value="Ribosomal_uL5_bac-type"/>
</dbReference>
<keyword evidence="2 5" id="KW-0694">RNA-binding</keyword>
<evidence type="ECO:0000259" key="8">
    <source>
        <dbReference type="Pfam" id="PF14693"/>
    </source>
</evidence>
<dbReference type="GO" id="GO:0006412">
    <property type="term" value="P:translation"/>
    <property type="evidence" value="ECO:0007669"/>
    <property type="project" value="UniProtKB-UniRule"/>
</dbReference>
<evidence type="ECO:0000256" key="6">
    <source>
        <dbReference type="SAM" id="MobiDB-lite"/>
    </source>
</evidence>
<evidence type="ECO:0000256" key="5">
    <source>
        <dbReference type="HAMAP-Rule" id="MF_01334"/>
    </source>
</evidence>
<organism evidence="9 10">
    <name type="scientific">Brumimicrobium oceani</name>
    <dbReference type="NCBI Taxonomy" id="2100725"/>
    <lineage>
        <taxon>Bacteria</taxon>
        <taxon>Pseudomonadati</taxon>
        <taxon>Bacteroidota</taxon>
        <taxon>Flavobacteriia</taxon>
        <taxon>Flavobacteriales</taxon>
        <taxon>Crocinitomicaceae</taxon>
        <taxon>Brumimicrobium</taxon>
    </lineage>
</organism>
<dbReference type="InterPro" id="IPR020056">
    <property type="entry name" value="Rbsml_bL25/Gln-tRNA_synth_N"/>
</dbReference>
<dbReference type="Pfam" id="PF01386">
    <property type="entry name" value="Ribosomal_L25p"/>
    <property type="match status" value="1"/>
</dbReference>
<reference evidence="9 10" key="1">
    <citation type="submission" date="2018-05" db="EMBL/GenBank/DDBJ databases">
        <title>Brumimicrobium oceani sp. nov., isolated from coastal sediment.</title>
        <authorList>
            <person name="Kou Y."/>
        </authorList>
    </citation>
    <scope>NUCLEOTIDE SEQUENCE [LARGE SCALE GENOMIC DNA]</scope>
    <source>
        <strain evidence="9 10">C305</strain>
    </source>
</reference>
<feature type="domain" description="Large ribosomal subunit protein bL25 beta" evidence="8">
    <location>
        <begin position="99"/>
        <end position="179"/>
    </location>
</feature>
<evidence type="ECO:0000256" key="4">
    <source>
        <dbReference type="ARBA" id="ARBA00023274"/>
    </source>
</evidence>
<dbReference type="AlphaFoldDB" id="A0A2U2X5D8"/>
<dbReference type="Proteomes" id="UP000245370">
    <property type="component" value="Unassembled WGS sequence"/>
</dbReference>
<accession>A0A2U2X5D8</accession>
<reference evidence="9 10" key="2">
    <citation type="submission" date="2018-05" db="EMBL/GenBank/DDBJ databases">
        <authorList>
            <person name="Lanie J.A."/>
            <person name="Ng W.-L."/>
            <person name="Kazmierczak K.M."/>
            <person name="Andrzejewski T.M."/>
            <person name="Davidsen T.M."/>
            <person name="Wayne K.J."/>
            <person name="Tettelin H."/>
            <person name="Glass J.I."/>
            <person name="Rusch D."/>
            <person name="Podicherti R."/>
            <person name="Tsui H.-C.T."/>
            <person name="Winkler M.E."/>
        </authorList>
    </citation>
    <scope>NUCLEOTIDE SEQUENCE [LARGE SCALE GENOMIC DNA]</scope>
    <source>
        <strain evidence="9 10">C305</strain>
    </source>
</reference>
<comment type="similarity">
    <text evidence="5">Belongs to the bacterial ribosomal protein bL25 family. CTC subfamily.</text>
</comment>
<dbReference type="GO" id="GO:0008097">
    <property type="term" value="F:5S rRNA binding"/>
    <property type="evidence" value="ECO:0007669"/>
    <property type="project" value="InterPro"/>
</dbReference>
<feature type="domain" description="Large ribosomal subunit protein bL25 L25" evidence="7">
    <location>
        <begin position="6"/>
        <end position="90"/>
    </location>
</feature>
<protein>
    <recommendedName>
        <fullName evidence="5">Large ribosomal subunit protein bL25</fullName>
    </recommendedName>
    <alternativeName>
        <fullName evidence="5">General stress protein CTC</fullName>
    </alternativeName>
</protein>
<evidence type="ECO:0000313" key="9">
    <source>
        <dbReference type="EMBL" id="PWH82964.1"/>
    </source>
</evidence>
<evidence type="ECO:0000313" key="10">
    <source>
        <dbReference type="Proteomes" id="UP000245370"/>
    </source>
</evidence>
<dbReference type="OrthoDB" id="9786489at2"/>
<comment type="subunit">
    <text evidence="5">Part of the 50S ribosomal subunit; part of the 5S rRNA/L5/L18/L25 subcomplex. Contacts the 5S rRNA. Binds to the 5S rRNA independently of L5 and L18.</text>
</comment>
<feature type="region of interest" description="Disordered" evidence="6">
    <location>
        <begin position="182"/>
        <end position="202"/>
    </location>
</feature>
<gene>
    <name evidence="5" type="primary">rplY</name>
    <name evidence="5" type="synonym">ctc</name>
    <name evidence="9" type="ORF">DIT68_13800</name>
</gene>
<dbReference type="SUPFAM" id="SSF50715">
    <property type="entry name" value="Ribosomal protein L25-like"/>
    <property type="match status" value="1"/>
</dbReference>
<dbReference type="InterPro" id="IPR001021">
    <property type="entry name" value="Ribosomal_bL25_long"/>
</dbReference>
<dbReference type="GO" id="GO:0022625">
    <property type="term" value="C:cytosolic large ribosomal subunit"/>
    <property type="evidence" value="ECO:0007669"/>
    <property type="project" value="TreeGrafter"/>
</dbReference>
<dbReference type="PANTHER" id="PTHR33284">
    <property type="entry name" value="RIBOSOMAL PROTEIN L25/GLN-TRNA SYNTHETASE, ANTI-CODON-BINDING DOMAIN-CONTAINING PROTEIN"/>
    <property type="match status" value="1"/>
</dbReference>
<keyword evidence="10" id="KW-1185">Reference proteome</keyword>
<evidence type="ECO:0000256" key="2">
    <source>
        <dbReference type="ARBA" id="ARBA00022884"/>
    </source>
</evidence>
<comment type="caution">
    <text evidence="9">The sequence shown here is derived from an EMBL/GenBank/DDBJ whole genome shotgun (WGS) entry which is preliminary data.</text>
</comment>
<keyword evidence="3 5" id="KW-0689">Ribosomal protein</keyword>
<evidence type="ECO:0000256" key="1">
    <source>
        <dbReference type="ARBA" id="ARBA00022730"/>
    </source>
</evidence>
<dbReference type="InterPro" id="IPR029751">
    <property type="entry name" value="Ribosomal_L25_dom"/>
</dbReference>
<comment type="function">
    <text evidence="5">This is one of the proteins that binds to the 5S RNA in the ribosome where it forms part of the central protuberance.</text>
</comment>
<feature type="compositionally biased region" description="Acidic residues" evidence="6">
    <location>
        <begin position="184"/>
        <end position="202"/>
    </location>
</feature>
<evidence type="ECO:0000259" key="7">
    <source>
        <dbReference type="Pfam" id="PF01386"/>
    </source>
</evidence>